<accession>A0A3M2X291</accession>
<name>A0A3M2X291_PSESJ</name>
<comment type="caution">
    <text evidence="2">The sequence shown here is derived from an EMBL/GenBank/DDBJ whole genome shotgun (WGS) entry which is preliminary data.</text>
</comment>
<sequence>MRRDGWPLSEARGVCRVCAMAARLSRSTGWCSDSVASRVLVTGRFQTAMHSDLPYRLSSLPLDHRAVTYKKGLLYEEQTSKGFCERALHPFGRSQKKAERNHGGNGQKARAQEK</sequence>
<dbReference type="Proteomes" id="UP000276886">
    <property type="component" value="Unassembled WGS sequence"/>
</dbReference>
<reference evidence="2 3" key="1">
    <citation type="submission" date="2018-08" db="EMBL/GenBank/DDBJ databases">
        <title>Recombination of ecologically and evolutionarily significant loci maintains genetic cohesion in the Pseudomonas syringae species complex.</title>
        <authorList>
            <person name="Dillon M."/>
            <person name="Thakur S."/>
            <person name="Almeida R.N.D."/>
            <person name="Weir B.S."/>
            <person name="Guttman D.S."/>
        </authorList>
    </citation>
    <scope>NUCLEOTIDE SEQUENCE [LARGE SCALE GENOMIC DNA]</scope>
    <source>
        <strain evidence="2 3">ICMP 2788</strain>
    </source>
</reference>
<evidence type="ECO:0000313" key="2">
    <source>
        <dbReference type="EMBL" id="RMO24752.1"/>
    </source>
</evidence>
<evidence type="ECO:0000313" key="3">
    <source>
        <dbReference type="Proteomes" id="UP000276886"/>
    </source>
</evidence>
<organism evidence="2 3">
    <name type="scientific">Pseudomonas syringae pv. pisi</name>
    <dbReference type="NCBI Taxonomy" id="59510"/>
    <lineage>
        <taxon>Bacteria</taxon>
        <taxon>Pseudomonadati</taxon>
        <taxon>Pseudomonadota</taxon>
        <taxon>Gammaproteobacteria</taxon>
        <taxon>Pseudomonadales</taxon>
        <taxon>Pseudomonadaceae</taxon>
        <taxon>Pseudomonas</taxon>
        <taxon>Pseudomonas syringae</taxon>
    </lineage>
</organism>
<protein>
    <submittedName>
        <fullName evidence="2">Competence/damage inducible protein CinA</fullName>
    </submittedName>
</protein>
<dbReference type="AlphaFoldDB" id="A0A3M2X291"/>
<feature type="region of interest" description="Disordered" evidence="1">
    <location>
        <begin position="90"/>
        <end position="114"/>
    </location>
</feature>
<evidence type="ECO:0000256" key="1">
    <source>
        <dbReference type="SAM" id="MobiDB-lite"/>
    </source>
</evidence>
<gene>
    <name evidence="2" type="ORF">ALQ44_102128</name>
</gene>
<proteinExistence type="predicted"/>
<dbReference type="EMBL" id="RBPQ01000197">
    <property type="protein sequence ID" value="RMO24752.1"/>
    <property type="molecule type" value="Genomic_DNA"/>
</dbReference>